<gene>
    <name evidence="3" type="ORF">M1E25_24820</name>
</gene>
<protein>
    <submittedName>
        <fullName evidence="3">SAM-dependent methyltransferase</fullName>
    </submittedName>
</protein>
<evidence type="ECO:0000259" key="2">
    <source>
        <dbReference type="Pfam" id="PF18096"/>
    </source>
</evidence>
<accession>A0ABT0XEY8</accession>
<keyword evidence="4" id="KW-1185">Reference proteome</keyword>
<comment type="caution">
    <text evidence="3">The sequence shown here is derived from an EMBL/GenBank/DDBJ whole genome shotgun (WGS) entry which is preliminary data.</text>
</comment>
<feature type="region of interest" description="Disordered" evidence="1">
    <location>
        <begin position="1"/>
        <end position="24"/>
    </location>
</feature>
<evidence type="ECO:0000313" key="4">
    <source>
        <dbReference type="Proteomes" id="UP001167160"/>
    </source>
</evidence>
<keyword evidence="3" id="KW-0808">Transferase</keyword>
<dbReference type="EMBL" id="JAMQGM010000068">
    <property type="protein sequence ID" value="MCM2580518.1"/>
    <property type="molecule type" value="Genomic_DNA"/>
</dbReference>
<feature type="domain" description="THUMP-like" evidence="2">
    <location>
        <begin position="158"/>
        <end position="230"/>
    </location>
</feature>
<reference evidence="3" key="1">
    <citation type="journal article" date="2023" name="Int. J. Syst. Evol. Microbiol.">
        <title>Streptomyces meridianus sp. nov. isolated from brackish water of the Tagus estuary in Alcochete, Portugal.</title>
        <authorList>
            <person name="Santos J.D.N."/>
            <person name="Klimek D."/>
            <person name="Calusinska M."/>
            <person name="Lobo Da Cunha A."/>
            <person name="Catita J."/>
            <person name="Goncalves H."/>
            <person name="Gonzalez I."/>
            <person name="Reyes F."/>
            <person name="Lage O.M."/>
        </authorList>
    </citation>
    <scope>NUCLEOTIDE SEQUENCE</scope>
    <source>
        <strain evidence="3">MTZ3.1</strain>
    </source>
</reference>
<proteinExistence type="predicted"/>
<organism evidence="3 4">
    <name type="scientific">Streptomyces meridianus</name>
    <dbReference type="NCBI Taxonomy" id="2938945"/>
    <lineage>
        <taxon>Bacteria</taxon>
        <taxon>Bacillati</taxon>
        <taxon>Actinomycetota</taxon>
        <taxon>Actinomycetes</taxon>
        <taxon>Kitasatosporales</taxon>
        <taxon>Streptomycetaceae</taxon>
        <taxon>Streptomyces</taxon>
    </lineage>
</organism>
<dbReference type="InterPro" id="IPR029063">
    <property type="entry name" value="SAM-dependent_MTases_sf"/>
</dbReference>
<dbReference type="GO" id="GO:0032259">
    <property type="term" value="P:methylation"/>
    <property type="evidence" value="ECO:0007669"/>
    <property type="project" value="UniProtKB-KW"/>
</dbReference>
<feature type="non-terminal residue" evidence="3">
    <location>
        <position position="1"/>
    </location>
</feature>
<keyword evidence="3" id="KW-0489">Methyltransferase</keyword>
<name>A0ABT0XEY8_9ACTN</name>
<dbReference type="Pfam" id="PF18096">
    <property type="entry name" value="Thump_like"/>
    <property type="match status" value="1"/>
</dbReference>
<sequence>DAVFVDPARRGSRPGGAGRGRIFDPEAYSPPLSWAVEAARTAPHAALKVAPGVPHESVPGDAEAEWISDYGDVKEAVLWFGTDPGTVRATLLPGPRTLTGGEAGDPATGPVGPWLYEPDGAVIRAHLVADVAARVGGRLIDPTIAYVTSDRLHPTPYATAYEITDVLPFNLKKLRALLREREVGVLTVKKRGSAVEPEELRRKVKPQGPNAATVFLTRVAGAPSMLVGRPAQA</sequence>
<evidence type="ECO:0000313" key="3">
    <source>
        <dbReference type="EMBL" id="MCM2580518.1"/>
    </source>
</evidence>
<dbReference type="InterPro" id="IPR041497">
    <property type="entry name" value="Thump-like"/>
</dbReference>
<dbReference type="GO" id="GO:0008168">
    <property type="term" value="F:methyltransferase activity"/>
    <property type="evidence" value="ECO:0007669"/>
    <property type="project" value="UniProtKB-KW"/>
</dbReference>
<dbReference type="Gene3D" id="3.40.50.150">
    <property type="entry name" value="Vaccinia Virus protein VP39"/>
    <property type="match status" value="1"/>
</dbReference>
<evidence type="ECO:0000256" key="1">
    <source>
        <dbReference type="SAM" id="MobiDB-lite"/>
    </source>
</evidence>
<dbReference type="Proteomes" id="UP001167160">
    <property type="component" value="Unassembled WGS sequence"/>
</dbReference>